<dbReference type="GO" id="GO:0038202">
    <property type="term" value="P:TORC1 signaling"/>
    <property type="evidence" value="ECO:0007669"/>
    <property type="project" value="TreeGrafter"/>
</dbReference>
<dbReference type="GO" id="GO:0016242">
    <property type="term" value="P:negative regulation of macroautophagy"/>
    <property type="evidence" value="ECO:0007669"/>
    <property type="project" value="TreeGrafter"/>
</dbReference>
<dbReference type="GO" id="GO:0005737">
    <property type="term" value="C:cytoplasm"/>
    <property type="evidence" value="ECO:0007669"/>
    <property type="project" value="TreeGrafter"/>
</dbReference>
<evidence type="ECO:0000259" key="1">
    <source>
        <dbReference type="Pfam" id="PF11865"/>
    </source>
</evidence>
<dbReference type="GO" id="GO:0005634">
    <property type="term" value="C:nucleus"/>
    <property type="evidence" value="ECO:0007669"/>
    <property type="project" value="TreeGrafter"/>
</dbReference>
<dbReference type="EMBL" id="UYRT01096251">
    <property type="protein sequence ID" value="VDN40687.1"/>
    <property type="molecule type" value="Genomic_DNA"/>
</dbReference>
<proteinExistence type="predicted"/>
<dbReference type="PANTHER" id="PTHR11139">
    <property type="entry name" value="ATAXIA TELANGIECTASIA MUTATED ATM -RELATED"/>
    <property type="match status" value="1"/>
</dbReference>
<organism evidence="2 3">
    <name type="scientific">Gongylonema pulchrum</name>
    <dbReference type="NCBI Taxonomy" id="637853"/>
    <lineage>
        <taxon>Eukaryota</taxon>
        <taxon>Metazoa</taxon>
        <taxon>Ecdysozoa</taxon>
        <taxon>Nematoda</taxon>
        <taxon>Chromadorea</taxon>
        <taxon>Rhabditida</taxon>
        <taxon>Spirurina</taxon>
        <taxon>Spiruromorpha</taxon>
        <taxon>Spiruroidea</taxon>
        <taxon>Gongylonematidae</taxon>
        <taxon>Gongylonema</taxon>
    </lineage>
</organism>
<dbReference type="InterPro" id="IPR011989">
    <property type="entry name" value="ARM-like"/>
</dbReference>
<reference evidence="2 3" key="1">
    <citation type="submission" date="2018-11" db="EMBL/GenBank/DDBJ databases">
        <authorList>
            <consortium name="Pathogen Informatics"/>
        </authorList>
    </citation>
    <scope>NUCLEOTIDE SEQUENCE [LARGE SCALE GENOMIC DNA]</scope>
</reference>
<gene>
    <name evidence="2" type="ORF">GPUH_LOCUS22891</name>
</gene>
<dbReference type="AlphaFoldDB" id="A0A3P7P605"/>
<dbReference type="InterPro" id="IPR016024">
    <property type="entry name" value="ARM-type_fold"/>
</dbReference>
<dbReference type="SUPFAM" id="SSF48371">
    <property type="entry name" value="ARM repeat"/>
    <property type="match status" value="1"/>
</dbReference>
<dbReference type="GO" id="GO:0031932">
    <property type="term" value="C:TORC2 complex"/>
    <property type="evidence" value="ECO:0007669"/>
    <property type="project" value="TreeGrafter"/>
</dbReference>
<dbReference type="GO" id="GO:0031931">
    <property type="term" value="C:TORC1 complex"/>
    <property type="evidence" value="ECO:0007669"/>
    <property type="project" value="TreeGrafter"/>
</dbReference>
<evidence type="ECO:0000313" key="3">
    <source>
        <dbReference type="Proteomes" id="UP000271098"/>
    </source>
</evidence>
<evidence type="ECO:0000313" key="2">
    <source>
        <dbReference type="EMBL" id="VDN40687.1"/>
    </source>
</evidence>
<sequence>MSVLQCFKDGDAHLLSHLAQADMLQLIFMTLHDEKLEMQERSVALLGKLGNLNPAYVLPKKNYRLEEHSARLIAQVAKQSPKFIKPYMSPILAALVPMLRTKTNHVDVIVQVLNAISELAVAGGPELVFSVETLFPSLVQFLQDSSSLSRRENTAYVVDPYKDYPELLDVLLRLLRTEMSASMRRMTMRVSKAEQSFAKIARDCYFLISVKV</sequence>
<name>A0A3P7P605_9BILA</name>
<protein>
    <recommendedName>
        <fullName evidence="1">Serine/threonine-protein kinase mTOR domain-containing protein</fullName>
    </recommendedName>
</protein>
<dbReference type="Pfam" id="PF11865">
    <property type="entry name" value="mTOR_dom"/>
    <property type="match status" value="1"/>
</dbReference>
<accession>A0A3P7P605</accession>
<dbReference type="Proteomes" id="UP000271098">
    <property type="component" value="Unassembled WGS sequence"/>
</dbReference>
<feature type="domain" description="Serine/threonine-protein kinase mTOR" evidence="1">
    <location>
        <begin position="157"/>
        <end position="190"/>
    </location>
</feature>
<keyword evidence="3" id="KW-1185">Reference proteome</keyword>
<dbReference type="InterPro" id="IPR050517">
    <property type="entry name" value="DDR_Repair_Kinase"/>
</dbReference>
<dbReference type="InterPro" id="IPR024585">
    <property type="entry name" value="mTOR_dom"/>
</dbReference>
<dbReference type="Gene3D" id="1.25.10.10">
    <property type="entry name" value="Leucine-rich Repeat Variant"/>
    <property type="match status" value="1"/>
</dbReference>
<dbReference type="PANTHER" id="PTHR11139:SF9">
    <property type="entry name" value="SERINE_THREONINE-PROTEIN KINASE MTOR"/>
    <property type="match status" value="1"/>
</dbReference>
<dbReference type="GO" id="GO:0004674">
    <property type="term" value="F:protein serine/threonine kinase activity"/>
    <property type="evidence" value="ECO:0007669"/>
    <property type="project" value="TreeGrafter"/>
</dbReference>
<dbReference type="OrthoDB" id="2250022at2759"/>